<evidence type="ECO:0000256" key="3">
    <source>
        <dbReference type="ARBA" id="ARBA00022676"/>
    </source>
</evidence>
<dbReference type="InterPro" id="IPR002213">
    <property type="entry name" value="UDP_glucos_trans"/>
</dbReference>
<dbReference type="PANTHER" id="PTHR48043:SF145">
    <property type="entry name" value="FI06409P-RELATED"/>
    <property type="match status" value="1"/>
</dbReference>
<accession>A0A6V7UE77</accession>
<evidence type="ECO:0000256" key="2">
    <source>
        <dbReference type="ARBA" id="ARBA00012544"/>
    </source>
</evidence>
<reference evidence="6 7" key="1">
    <citation type="submission" date="2020-08" db="EMBL/GenBank/DDBJ databases">
        <authorList>
            <person name="Koutsovoulos G."/>
            <person name="Danchin GJ E."/>
        </authorList>
    </citation>
    <scope>NUCLEOTIDE SEQUENCE [LARGE SCALE GENOMIC DNA]</scope>
</reference>
<comment type="catalytic activity">
    <reaction evidence="5">
        <text>glucuronate acceptor + UDP-alpha-D-glucuronate = acceptor beta-D-glucuronoside + UDP + H(+)</text>
        <dbReference type="Rhea" id="RHEA:21032"/>
        <dbReference type="ChEBI" id="CHEBI:15378"/>
        <dbReference type="ChEBI" id="CHEBI:58052"/>
        <dbReference type="ChEBI" id="CHEBI:58223"/>
        <dbReference type="ChEBI" id="CHEBI:132367"/>
        <dbReference type="ChEBI" id="CHEBI:132368"/>
        <dbReference type="EC" id="2.4.1.17"/>
    </reaction>
</comment>
<name>A0A6V7UE77_MELEN</name>
<comment type="similarity">
    <text evidence="1">Belongs to the UDP-glycosyltransferase family.</text>
</comment>
<keyword evidence="4" id="KW-0808">Transferase</keyword>
<dbReference type="Pfam" id="PF00201">
    <property type="entry name" value="UDPGT"/>
    <property type="match status" value="1"/>
</dbReference>
<dbReference type="GO" id="GO:0015020">
    <property type="term" value="F:glucuronosyltransferase activity"/>
    <property type="evidence" value="ECO:0007669"/>
    <property type="project" value="UniProtKB-EC"/>
</dbReference>
<dbReference type="Proteomes" id="UP000580250">
    <property type="component" value="Unassembled WGS sequence"/>
</dbReference>
<evidence type="ECO:0000256" key="4">
    <source>
        <dbReference type="ARBA" id="ARBA00022679"/>
    </source>
</evidence>
<dbReference type="Gene3D" id="3.40.50.2000">
    <property type="entry name" value="Glycogen Phosphorylase B"/>
    <property type="match status" value="1"/>
</dbReference>
<comment type="caution">
    <text evidence="6">The sequence shown here is derived from an EMBL/GenBank/DDBJ whole genome shotgun (WGS) entry which is preliminary data.</text>
</comment>
<evidence type="ECO:0000313" key="6">
    <source>
        <dbReference type="EMBL" id="CAD2153824.1"/>
    </source>
</evidence>
<dbReference type="InterPro" id="IPR050271">
    <property type="entry name" value="UDP-glycosyltransferase"/>
</dbReference>
<evidence type="ECO:0000256" key="1">
    <source>
        <dbReference type="ARBA" id="ARBA00009995"/>
    </source>
</evidence>
<dbReference type="OrthoDB" id="5818197at2759"/>
<gene>
    <name evidence="6" type="ORF">MENT_LOCUS11268</name>
</gene>
<organism evidence="6 7">
    <name type="scientific">Meloidogyne enterolobii</name>
    <name type="common">Root-knot nematode worm</name>
    <name type="synonym">Meloidogyne mayaguensis</name>
    <dbReference type="NCBI Taxonomy" id="390850"/>
    <lineage>
        <taxon>Eukaryota</taxon>
        <taxon>Metazoa</taxon>
        <taxon>Ecdysozoa</taxon>
        <taxon>Nematoda</taxon>
        <taxon>Chromadorea</taxon>
        <taxon>Rhabditida</taxon>
        <taxon>Tylenchina</taxon>
        <taxon>Tylenchomorpha</taxon>
        <taxon>Tylenchoidea</taxon>
        <taxon>Meloidogynidae</taxon>
        <taxon>Meloidogyninae</taxon>
        <taxon>Meloidogyne</taxon>
    </lineage>
</organism>
<dbReference type="EMBL" id="CAJEWN010000054">
    <property type="protein sequence ID" value="CAD2153824.1"/>
    <property type="molecule type" value="Genomic_DNA"/>
</dbReference>
<proteinExistence type="inferred from homology"/>
<evidence type="ECO:0000256" key="5">
    <source>
        <dbReference type="ARBA" id="ARBA00047475"/>
    </source>
</evidence>
<sequence length="209" mass="24046">MFHKYFLKFNCVVYVSFGTINIEGMNQDNLKIMLNNFTNYEHCFFKVRLGADHYLQEHYLVTNISFEGFVDDQQEILGNYIIFNADFNLFYVSAKVNTKLFISHCGINSLTESVYAGVPLICIPDGGDQFYLSSLVEHLNIGILVIPNQNFNEQIGNALDNIIGESSINQNVYQEAVNKLRTKVLDDFDENPLWMKDIFLQKIEEIIGD</sequence>
<dbReference type="EC" id="2.4.1.17" evidence="2"/>
<dbReference type="SUPFAM" id="SSF53756">
    <property type="entry name" value="UDP-Glycosyltransferase/glycogen phosphorylase"/>
    <property type="match status" value="1"/>
</dbReference>
<protein>
    <recommendedName>
        <fullName evidence="2">glucuronosyltransferase</fullName>
        <ecNumber evidence="2">2.4.1.17</ecNumber>
    </recommendedName>
</protein>
<evidence type="ECO:0000313" key="7">
    <source>
        <dbReference type="Proteomes" id="UP000580250"/>
    </source>
</evidence>
<keyword evidence="3" id="KW-0328">Glycosyltransferase</keyword>
<dbReference type="AlphaFoldDB" id="A0A6V7UE77"/>
<dbReference type="PANTHER" id="PTHR48043">
    <property type="entry name" value="EG:EG0003.4 PROTEIN-RELATED"/>
    <property type="match status" value="1"/>
</dbReference>